<dbReference type="InterPro" id="IPR036259">
    <property type="entry name" value="MFS_trans_sf"/>
</dbReference>
<dbReference type="Proteomes" id="UP001303587">
    <property type="component" value="Chromosome"/>
</dbReference>
<evidence type="ECO:0000256" key="5">
    <source>
        <dbReference type="ARBA" id="ARBA00022989"/>
    </source>
</evidence>
<keyword evidence="2" id="KW-0813">Transport</keyword>
<gene>
    <name evidence="9" type="ORF">MsAc7_11720</name>
</gene>
<dbReference type="PANTHER" id="PTHR43266">
    <property type="entry name" value="MACROLIDE-EFFLUX PROTEIN"/>
    <property type="match status" value="1"/>
</dbReference>
<comment type="subcellular location">
    <subcellularLocation>
        <location evidence="1">Cell membrane</location>
        <topology evidence="1">Multi-pass membrane protein</topology>
    </subcellularLocation>
</comment>
<dbReference type="PROSITE" id="PS50850">
    <property type="entry name" value="MFS"/>
    <property type="match status" value="2"/>
</dbReference>
<feature type="domain" description="Major facilitator superfamily (MFS) profile" evidence="8">
    <location>
        <begin position="1"/>
        <end position="148"/>
    </location>
</feature>
<evidence type="ECO:0000256" key="3">
    <source>
        <dbReference type="ARBA" id="ARBA00022475"/>
    </source>
</evidence>
<evidence type="ECO:0000256" key="2">
    <source>
        <dbReference type="ARBA" id="ARBA00022448"/>
    </source>
</evidence>
<keyword evidence="6 7" id="KW-0472">Membrane</keyword>
<feature type="transmembrane region" description="Helical" evidence="7">
    <location>
        <begin position="126"/>
        <end position="144"/>
    </location>
</feature>
<keyword evidence="10" id="KW-1185">Reference proteome</keyword>
<accession>A0AA96V4X4</accession>
<evidence type="ECO:0000313" key="10">
    <source>
        <dbReference type="Proteomes" id="UP001303587"/>
    </source>
</evidence>
<dbReference type="SUPFAM" id="SSF103473">
    <property type="entry name" value="MFS general substrate transporter"/>
    <property type="match status" value="1"/>
</dbReference>
<feature type="transmembrane region" description="Helical" evidence="7">
    <location>
        <begin position="218"/>
        <end position="237"/>
    </location>
</feature>
<evidence type="ECO:0000256" key="4">
    <source>
        <dbReference type="ARBA" id="ARBA00022692"/>
    </source>
</evidence>
<feature type="transmembrane region" description="Helical" evidence="7">
    <location>
        <begin position="332"/>
        <end position="349"/>
    </location>
</feature>
<keyword evidence="4 7" id="KW-0812">Transmembrane</keyword>
<evidence type="ECO:0000256" key="6">
    <source>
        <dbReference type="ARBA" id="ARBA00023136"/>
    </source>
</evidence>
<feature type="transmembrane region" description="Helical" evidence="7">
    <location>
        <begin position="101"/>
        <end position="120"/>
    </location>
</feature>
<evidence type="ECO:0000256" key="7">
    <source>
        <dbReference type="SAM" id="Phobius"/>
    </source>
</evidence>
<feature type="transmembrane region" description="Helical" evidence="7">
    <location>
        <begin position="244"/>
        <end position="261"/>
    </location>
</feature>
<dbReference type="GO" id="GO:0005886">
    <property type="term" value="C:plasma membrane"/>
    <property type="evidence" value="ECO:0007669"/>
    <property type="project" value="UniProtKB-SubCell"/>
</dbReference>
<dbReference type="PANTHER" id="PTHR43266:SF10">
    <property type="entry name" value="BACILYSIN EXPORTER BACE-RELATED"/>
    <property type="match status" value="1"/>
</dbReference>
<reference evidence="9 10" key="1">
    <citation type="submission" date="2023-07" db="EMBL/GenBank/DDBJ databases">
        <title>Closed genoem sequence of Methanosarcinaceae archaeon Ac7.</title>
        <authorList>
            <person name="Poehlein A."/>
            <person name="Protasov E."/>
            <person name="Platt K."/>
            <person name="Reeh H."/>
            <person name="Daniel R."/>
            <person name="Brune A."/>
        </authorList>
    </citation>
    <scope>NUCLEOTIDE SEQUENCE [LARGE SCALE GENOMIC DNA]</scope>
    <source>
        <strain evidence="9 10">Ac7</strain>
    </source>
</reference>
<feature type="domain" description="Major facilitator superfamily (MFS) profile" evidence="8">
    <location>
        <begin position="171"/>
        <end position="369"/>
    </location>
</feature>
<protein>
    <recommendedName>
        <fullName evidence="8">Major facilitator superfamily (MFS) profile domain-containing protein</fullName>
    </recommendedName>
</protein>
<proteinExistence type="predicted"/>
<evidence type="ECO:0000313" key="9">
    <source>
        <dbReference type="EMBL" id="WNY25620.1"/>
    </source>
</evidence>
<keyword evidence="3" id="KW-1003">Cell membrane</keyword>
<feature type="transmembrane region" description="Helical" evidence="7">
    <location>
        <begin position="181"/>
        <end position="206"/>
    </location>
</feature>
<dbReference type="GO" id="GO:0022857">
    <property type="term" value="F:transmembrane transporter activity"/>
    <property type="evidence" value="ECO:0007669"/>
    <property type="project" value="InterPro"/>
</dbReference>
<feature type="transmembrane region" description="Helical" evidence="7">
    <location>
        <begin position="267"/>
        <end position="289"/>
    </location>
</feature>
<name>A0AA96V4X4_9EURY</name>
<dbReference type="Gene3D" id="1.20.1250.20">
    <property type="entry name" value="MFS general substrate transporter like domains"/>
    <property type="match status" value="1"/>
</dbReference>
<dbReference type="InterPro" id="IPR011701">
    <property type="entry name" value="MFS"/>
</dbReference>
<dbReference type="InterPro" id="IPR020846">
    <property type="entry name" value="MFS_dom"/>
</dbReference>
<feature type="transmembrane region" description="Helical" evidence="7">
    <location>
        <begin position="301"/>
        <end position="320"/>
    </location>
</feature>
<dbReference type="EMBL" id="CP131060">
    <property type="protein sequence ID" value="WNY25620.1"/>
    <property type="molecule type" value="Genomic_DNA"/>
</dbReference>
<keyword evidence="5 7" id="KW-1133">Transmembrane helix</keyword>
<sequence length="369" mass="40535">MTTMIILCSFVPQFLISFFSGVWADKYNRKILIIIADGGIALATLALIIYLTAGHMSISALLLIAAVRSVGTGIQMPAMNALIPQIVPPDRLVKINGINGSLQSIVGLAAPAVAGAILIYGKFSTILMIDVVTAAIGIVILLLIPISKHKRAQETVQMSHFADLKEGFKYSLDHPFLRPLFTIYAFFTILCVPAAFLNILMVTQVFGENYLYLTLNEMSFFIGTLFGGLLIGAWGGFKNRVKTMIFGLAAFGLFTFCFGLTQTLWIYLILMFIVGLTMPLVNSPIMGMIQEKIEPEKQGRVFSLIQIIFTALMPLAMLFFGPAADVIPVQTMVLYGGVLIVIMSIAIFFNKKFYRQGEFYPAGGHEVKE</sequence>
<dbReference type="AlphaFoldDB" id="A0AA96V4X4"/>
<dbReference type="CDD" id="cd06173">
    <property type="entry name" value="MFS_MefA_like"/>
    <property type="match status" value="1"/>
</dbReference>
<evidence type="ECO:0000256" key="1">
    <source>
        <dbReference type="ARBA" id="ARBA00004651"/>
    </source>
</evidence>
<organism evidence="9 10">
    <name type="scientific">Methanolapillus millepedarum</name>
    <dbReference type="NCBI Taxonomy" id="3028296"/>
    <lineage>
        <taxon>Archaea</taxon>
        <taxon>Methanobacteriati</taxon>
        <taxon>Methanobacteriota</taxon>
        <taxon>Stenosarchaea group</taxon>
        <taxon>Methanomicrobia</taxon>
        <taxon>Methanosarcinales</taxon>
        <taxon>Methanosarcinaceae</taxon>
        <taxon>Methanolapillus</taxon>
    </lineage>
</organism>
<dbReference type="Pfam" id="PF07690">
    <property type="entry name" value="MFS_1"/>
    <property type="match status" value="1"/>
</dbReference>
<evidence type="ECO:0000259" key="8">
    <source>
        <dbReference type="PROSITE" id="PS50850"/>
    </source>
</evidence>
<feature type="transmembrane region" description="Helical" evidence="7">
    <location>
        <begin position="40"/>
        <end position="67"/>
    </location>
</feature>